<dbReference type="InterPro" id="IPR011989">
    <property type="entry name" value="ARM-like"/>
</dbReference>
<name>A0A437QHX8_9PROT</name>
<evidence type="ECO:0000313" key="1">
    <source>
        <dbReference type="EMBL" id="RVU34119.1"/>
    </source>
</evidence>
<organism evidence="1 2">
    <name type="scientific">Hwanghaeella grinnelliae</name>
    <dbReference type="NCBI Taxonomy" id="2500179"/>
    <lineage>
        <taxon>Bacteria</taxon>
        <taxon>Pseudomonadati</taxon>
        <taxon>Pseudomonadota</taxon>
        <taxon>Alphaproteobacteria</taxon>
        <taxon>Rhodospirillales</taxon>
        <taxon>Rhodospirillaceae</taxon>
        <taxon>Hwanghaeella</taxon>
    </lineage>
</organism>
<accession>A0A437QHX8</accession>
<dbReference type="Gene3D" id="1.25.10.10">
    <property type="entry name" value="Leucine-rich Repeat Variant"/>
    <property type="match status" value="1"/>
</dbReference>
<reference evidence="2" key="1">
    <citation type="submission" date="2019-01" db="EMBL/GenBank/DDBJ databases">
        <title>Gri0909 isolated from a small marine red alga.</title>
        <authorList>
            <person name="Kim J."/>
            <person name="Jeong S.E."/>
            <person name="Jeon C.O."/>
        </authorList>
    </citation>
    <scope>NUCLEOTIDE SEQUENCE [LARGE SCALE GENOMIC DNA]</scope>
    <source>
        <strain evidence="2">Gri0909</strain>
    </source>
</reference>
<dbReference type="Pfam" id="PF10098">
    <property type="entry name" value="DUF2336"/>
    <property type="match status" value="1"/>
</dbReference>
<dbReference type="EMBL" id="SADE01000004">
    <property type="protein sequence ID" value="RVU34119.1"/>
    <property type="molecule type" value="Genomic_DNA"/>
</dbReference>
<keyword evidence="2" id="KW-1185">Reference proteome</keyword>
<dbReference type="AlphaFoldDB" id="A0A437QHX8"/>
<proteinExistence type="predicted"/>
<gene>
    <name evidence="1" type="ORF">EOI86_23690</name>
</gene>
<dbReference type="Proteomes" id="UP000287447">
    <property type="component" value="Unassembled WGS sequence"/>
</dbReference>
<protein>
    <submittedName>
        <fullName evidence="1">DUF2336 domain-containing protein</fullName>
    </submittedName>
</protein>
<evidence type="ECO:0000313" key="2">
    <source>
        <dbReference type="Proteomes" id="UP000287447"/>
    </source>
</evidence>
<sequence>MASMVFDGCNSKRTRNTMTGPSLNDFYNTGGKMAVERDAAYDRAKSIAEKGSATERMALAQEDDVPAEILFFLANDKNADVRRAVSGNDSAPIHADLILAKDVEDDIRGGIGEKMGRILPAMSGEQNQKVVDMAFQVAGVLAQDRLPTVRALIAQQVKSLNNVPKDIVMTLARDTEAMVSVPVLEFSPLLSEVDLIELISTGVNGEALAAVARRENLTSSVSQAIVATEDDLAVPALLANRTAEIGQEAMEAIVEAGENHPGWHQPLVERGGFANELVIRIASYASERLVEKLLSEHDEIDAETKDNLRQSVRERMQDLKMAWDKNDPEVVRAHIFHRDGKLTAQTMAVAAAQGEETFVLTALSLMTGVHDTIVRRALQGAESNKAAVTLAWKAELGPKFAQILQSELLRLPKAEILSPNASGKYPLEDLEMRKLLMVMR</sequence>
<dbReference type="InterPro" id="IPR019285">
    <property type="entry name" value="DUF2336"/>
</dbReference>
<comment type="caution">
    <text evidence="1">The sequence shown here is derived from an EMBL/GenBank/DDBJ whole genome shotgun (WGS) entry which is preliminary data.</text>
</comment>